<dbReference type="InterPro" id="IPR027417">
    <property type="entry name" value="P-loop_NTPase"/>
</dbReference>
<feature type="repeat" description="ANK" evidence="2">
    <location>
        <begin position="861"/>
        <end position="893"/>
    </location>
</feature>
<feature type="transmembrane region" description="Helical" evidence="3">
    <location>
        <begin position="1373"/>
        <end position="1391"/>
    </location>
</feature>
<evidence type="ECO:0000313" key="6">
    <source>
        <dbReference type="Proteomes" id="UP000696573"/>
    </source>
</evidence>
<dbReference type="PROSITE" id="PS50297">
    <property type="entry name" value="ANK_REP_REGION"/>
    <property type="match status" value="2"/>
</dbReference>
<evidence type="ECO:0000256" key="1">
    <source>
        <dbReference type="ARBA" id="ARBA00022737"/>
    </source>
</evidence>
<sequence>MDPATGSGRRLQALSNDHRAAACSNQGVDDILETARKQKVACESKQWVIKLGSRSFKIRNGFSNIIDWLQKFKEVGDIAVNFDPVHAALPWAAFRFLLQAATASRDSMEAIVTVLELVSRIIQHGRVFEKLHVLASEDTHDEQDVLDGLKKTVVDLYVAVLTSLDYCCTRLDQNTGHRSLSAILKPQEAENIREQLTKRWNIVEDNARSLQGLRIVKISADIKGSLPDVLRMLKDLKDVSKVLVKMKENERRRILDNISTTQFGSQHKSVHDRRTKGTGEWVLLTPEFRQWETDECCPITLLYGSPGSGKTFLISRVIDRIKERLGGRESNCGLAYFYCDRNDINRRQPTIILSSLVRQLASPIGRVDEVHQCIQELDKKLRSECLQMDLQLCQDTIVELAASYQRSSIVLDALDECDEESRSQLMGCISEILLRCRNLKVFVSSRMEYDIRQYFKSQPTITIRATDNQNDIESFIRERLGSDAQWNSLDRELREEAQSTLFAKSDGMFQWANLQIQELLRIKHLSNKAIRECLRTLPATLDETYGRIWEKINKQNPSDRKIGRRAIKWALSINRAWDTYGWVFPQALRIDDETESLYDIDETPPIPAIEGACYNLLVYDMKTEKWQFCHLSAAEYLESAAMSELQPHRDAAIACLKYLLDGLGSQPPPYWSLQYNFPSYASRHWHYHVKRHHDSSATKHPQLEHRIERFLGSATQSARMYYVWADEFAPDNEDDLQPSSSPLFGVVKFGLCRVLKDWYDLDPSIDLDVRNKNGYSLLGLAARECHFDLCQFLVAKGVNIEAGTPSPLHLVCGIPPSKLGLPLNTSPNMGLAEPKETHKTVKQIAVLLIDNGADVNSRDRDGRTPLDMALSTSKEDVISMLVKHNAEIGNLTDGLLSTVRLVNRDWMRYCLDSGATIDESDREIWNQIIFFIISNKTISIKMLLEAGIDINYTPRNGHTLLNMAACFGNLDLMSLLIKAGANANPKGAKEGPIYQAAASSCIGDSKSIKKLFHSVAANILREGVSPLVGACHAKDALRRSKLLLDLGADPNHIRHFESPLVSAALSQEEALLQLFLEAGADPNSKDGFENALLLASRYPTNRALQRLLDVGADPTLTFTQGPGSALAFAAFIGNIEACSFLLNSELGVDVNAKLHGWFENVLFAAMSRDIWDSNETKWLHALFNDGLDLCCTPKGYMFSGLWDYKLGESGSKIIALLFEAGANVIIPIYKTLPPSLPAINVGAREYLISSARATSDFSRHWLSVVWDIGSSPRPHLPLSTALRRYKLPFSVPPSASILIKLTSTSAPPDVEYAGIFIFSNASTRLIFDKNKSRFEHFGKFHTTAQISIFEDAKKSCEKFLPFTSSIKPLPNQIIRLTVFIGFILYIMYALLRSE</sequence>
<dbReference type="PROSITE" id="PS50088">
    <property type="entry name" value="ANK_REPEAT"/>
    <property type="match status" value="3"/>
</dbReference>
<keyword evidence="3" id="KW-0472">Membrane</keyword>
<gene>
    <name evidence="5" type="ORF">CRHIZ90672A_00009018</name>
</gene>
<keyword evidence="6" id="KW-1185">Reference proteome</keyword>
<feature type="domain" description="Nephrocystin 3-like N-terminal" evidence="4">
    <location>
        <begin position="277"/>
        <end position="446"/>
    </location>
</feature>
<name>A0A9N9YWU4_9HYPO</name>
<dbReference type="SMART" id="SM00248">
    <property type="entry name" value="ANK"/>
    <property type="match status" value="7"/>
</dbReference>
<comment type="caution">
    <text evidence="5">The sequence shown here is derived from an EMBL/GenBank/DDBJ whole genome shotgun (WGS) entry which is preliminary data.</text>
</comment>
<dbReference type="EMBL" id="CABFNQ020000763">
    <property type="protein sequence ID" value="CAH0041350.1"/>
    <property type="molecule type" value="Genomic_DNA"/>
</dbReference>
<evidence type="ECO:0000256" key="3">
    <source>
        <dbReference type="SAM" id="Phobius"/>
    </source>
</evidence>
<reference evidence="5" key="1">
    <citation type="submission" date="2021-10" db="EMBL/GenBank/DDBJ databases">
        <authorList>
            <person name="Piombo E."/>
        </authorList>
    </citation>
    <scope>NUCLEOTIDE SEQUENCE</scope>
</reference>
<proteinExistence type="predicted"/>
<protein>
    <recommendedName>
        <fullName evidence="4">Nephrocystin 3-like N-terminal domain-containing protein</fullName>
    </recommendedName>
</protein>
<dbReference type="SUPFAM" id="SSF52540">
    <property type="entry name" value="P-loop containing nucleoside triphosphate hydrolases"/>
    <property type="match status" value="1"/>
</dbReference>
<evidence type="ECO:0000259" key="4">
    <source>
        <dbReference type="Pfam" id="PF24883"/>
    </source>
</evidence>
<accession>A0A9N9YWU4</accession>
<dbReference type="OrthoDB" id="7464126at2759"/>
<dbReference type="SUPFAM" id="SSF48403">
    <property type="entry name" value="Ankyrin repeat"/>
    <property type="match status" value="2"/>
</dbReference>
<dbReference type="Gene3D" id="3.40.50.300">
    <property type="entry name" value="P-loop containing nucleotide triphosphate hydrolases"/>
    <property type="match status" value="1"/>
</dbReference>
<evidence type="ECO:0000313" key="5">
    <source>
        <dbReference type="EMBL" id="CAH0041350.1"/>
    </source>
</evidence>
<dbReference type="Proteomes" id="UP000696573">
    <property type="component" value="Unassembled WGS sequence"/>
</dbReference>
<feature type="repeat" description="ANK" evidence="2">
    <location>
        <begin position="956"/>
        <end position="988"/>
    </location>
</feature>
<dbReference type="InterPro" id="IPR036770">
    <property type="entry name" value="Ankyrin_rpt-contain_sf"/>
</dbReference>
<dbReference type="Pfam" id="PF13637">
    <property type="entry name" value="Ank_4"/>
    <property type="match status" value="2"/>
</dbReference>
<keyword evidence="3" id="KW-0812">Transmembrane</keyword>
<evidence type="ECO:0000256" key="2">
    <source>
        <dbReference type="PROSITE-ProRule" id="PRU00023"/>
    </source>
</evidence>
<dbReference type="Pfam" id="PF24883">
    <property type="entry name" value="NPHP3_N"/>
    <property type="match status" value="1"/>
</dbReference>
<dbReference type="Gene3D" id="1.25.40.20">
    <property type="entry name" value="Ankyrin repeat-containing domain"/>
    <property type="match status" value="3"/>
</dbReference>
<feature type="repeat" description="ANK" evidence="2">
    <location>
        <begin position="1055"/>
        <end position="1087"/>
    </location>
</feature>
<dbReference type="InterPro" id="IPR056884">
    <property type="entry name" value="NPHP3-like_N"/>
</dbReference>
<keyword evidence="3" id="KW-1133">Transmembrane helix</keyword>
<keyword evidence="2" id="KW-0040">ANK repeat</keyword>
<dbReference type="InterPro" id="IPR002110">
    <property type="entry name" value="Ankyrin_rpt"/>
</dbReference>
<keyword evidence="1" id="KW-0677">Repeat</keyword>
<organism evidence="5 6">
    <name type="scientific">Clonostachys rhizophaga</name>
    <dbReference type="NCBI Taxonomy" id="160324"/>
    <lineage>
        <taxon>Eukaryota</taxon>
        <taxon>Fungi</taxon>
        <taxon>Dikarya</taxon>
        <taxon>Ascomycota</taxon>
        <taxon>Pezizomycotina</taxon>
        <taxon>Sordariomycetes</taxon>
        <taxon>Hypocreomycetidae</taxon>
        <taxon>Hypocreales</taxon>
        <taxon>Bionectriaceae</taxon>
        <taxon>Clonostachys</taxon>
    </lineage>
</organism>
<dbReference type="PANTHER" id="PTHR10039:SF16">
    <property type="entry name" value="GPI INOSITOL-DEACYLASE"/>
    <property type="match status" value="1"/>
</dbReference>
<dbReference type="PANTHER" id="PTHR10039">
    <property type="entry name" value="AMELOGENIN"/>
    <property type="match status" value="1"/>
</dbReference>